<keyword evidence="2" id="KW-0472">Membrane</keyword>
<evidence type="ECO:0008006" key="5">
    <source>
        <dbReference type="Google" id="ProtNLM"/>
    </source>
</evidence>
<proteinExistence type="predicted"/>
<gene>
    <name evidence="3" type="ORF">SAMN04489713_13244</name>
</gene>
<evidence type="ECO:0000256" key="1">
    <source>
        <dbReference type="SAM" id="MobiDB-lite"/>
    </source>
</evidence>
<protein>
    <recommendedName>
        <fullName evidence="5">DUF2752 domain-containing protein</fullName>
    </recommendedName>
</protein>
<evidence type="ECO:0000313" key="4">
    <source>
        <dbReference type="Proteomes" id="UP000183413"/>
    </source>
</evidence>
<dbReference type="AlphaFoldDB" id="A0A1I5YH14"/>
<evidence type="ECO:0000256" key="2">
    <source>
        <dbReference type="SAM" id="Phobius"/>
    </source>
</evidence>
<name>A0A1I5YH14_9ACTN</name>
<dbReference type="EMBL" id="FOVH01000032">
    <property type="protein sequence ID" value="SFQ43492.1"/>
    <property type="molecule type" value="Genomic_DNA"/>
</dbReference>
<sequence>MTAEQRPALRTPGGPIPEQSGGSRDRTPVAAAVRLLQPGGVLFLTVAAVSLVAVVDPNEEGHYPTCPFLSLTGFQCPGCGSMRTVHALAHGRVQEAFALNVLTVVMLPLLAFFWLRWARARTLDRPARTKAGHPALIWLLFGAIVVFWVVRNLPFGAFLAA</sequence>
<dbReference type="InParanoid" id="A0A1I5YH14"/>
<dbReference type="RefSeq" id="WP_256255866.1">
    <property type="nucleotide sequence ID" value="NZ_CP083237.1"/>
</dbReference>
<feature type="transmembrane region" description="Helical" evidence="2">
    <location>
        <begin position="96"/>
        <end position="115"/>
    </location>
</feature>
<keyword evidence="4" id="KW-1185">Reference proteome</keyword>
<reference evidence="3 4" key="1">
    <citation type="submission" date="2016-10" db="EMBL/GenBank/DDBJ databases">
        <authorList>
            <person name="de Groot N.N."/>
        </authorList>
    </citation>
    <scope>NUCLEOTIDE SEQUENCE [LARGE SCALE GENOMIC DNA]</scope>
    <source>
        <strain evidence="3 4">DSM 43067</strain>
    </source>
</reference>
<feature type="transmembrane region" description="Helical" evidence="2">
    <location>
        <begin position="35"/>
        <end position="55"/>
    </location>
</feature>
<accession>A0A1I5YH14</accession>
<dbReference type="STRING" id="1993.SAMN04489713_13244"/>
<dbReference type="Pfam" id="PF10825">
    <property type="entry name" value="DUF2752"/>
    <property type="match status" value="1"/>
</dbReference>
<dbReference type="eggNOG" id="ENOG5032Y7G">
    <property type="taxonomic scope" value="Bacteria"/>
</dbReference>
<keyword evidence="2" id="KW-0812">Transmembrane</keyword>
<feature type="transmembrane region" description="Helical" evidence="2">
    <location>
        <begin position="136"/>
        <end position="160"/>
    </location>
</feature>
<dbReference type="Proteomes" id="UP000183413">
    <property type="component" value="Unassembled WGS sequence"/>
</dbReference>
<dbReference type="GeneID" id="99648941"/>
<organism evidence="3 4">
    <name type="scientific">Actinomadura madurae</name>
    <dbReference type="NCBI Taxonomy" id="1993"/>
    <lineage>
        <taxon>Bacteria</taxon>
        <taxon>Bacillati</taxon>
        <taxon>Actinomycetota</taxon>
        <taxon>Actinomycetes</taxon>
        <taxon>Streptosporangiales</taxon>
        <taxon>Thermomonosporaceae</taxon>
        <taxon>Actinomadura</taxon>
    </lineage>
</organism>
<evidence type="ECO:0000313" key="3">
    <source>
        <dbReference type="EMBL" id="SFQ43492.1"/>
    </source>
</evidence>
<keyword evidence="2" id="KW-1133">Transmembrane helix</keyword>
<dbReference type="InterPro" id="IPR021215">
    <property type="entry name" value="DUF2752"/>
</dbReference>
<feature type="region of interest" description="Disordered" evidence="1">
    <location>
        <begin position="1"/>
        <end position="25"/>
    </location>
</feature>